<name>A0A8X6F289_TRICU</name>
<gene>
    <name evidence="1" type="ORF">TNCT_642961</name>
</gene>
<sequence>MVAGTPISCQTIRNQPCAADLYTHIPMECFIISRVLCSESEQENTSTREEMDGKMSSSVTSLEINFNAYVLHIDGTRNNTAYKHSSIRFGGCKELIRDGTSIGARLYLHINTNESLKTQMHRNSILTPFYVSCA</sequence>
<accession>A0A8X6F289</accession>
<reference evidence="1" key="1">
    <citation type="submission" date="2020-07" db="EMBL/GenBank/DDBJ databases">
        <title>Multicomponent nature underlies the extraordinary mechanical properties of spider dragline silk.</title>
        <authorList>
            <person name="Kono N."/>
            <person name="Nakamura H."/>
            <person name="Mori M."/>
            <person name="Yoshida Y."/>
            <person name="Ohtoshi R."/>
            <person name="Malay A.D."/>
            <person name="Moran D.A.P."/>
            <person name="Tomita M."/>
            <person name="Numata K."/>
            <person name="Arakawa K."/>
        </authorList>
    </citation>
    <scope>NUCLEOTIDE SEQUENCE</scope>
</reference>
<keyword evidence="2" id="KW-1185">Reference proteome</keyword>
<evidence type="ECO:0000313" key="2">
    <source>
        <dbReference type="Proteomes" id="UP000887116"/>
    </source>
</evidence>
<organism evidence="1 2">
    <name type="scientific">Trichonephila clavata</name>
    <name type="common">Joro spider</name>
    <name type="synonym">Nephila clavata</name>
    <dbReference type="NCBI Taxonomy" id="2740835"/>
    <lineage>
        <taxon>Eukaryota</taxon>
        <taxon>Metazoa</taxon>
        <taxon>Ecdysozoa</taxon>
        <taxon>Arthropoda</taxon>
        <taxon>Chelicerata</taxon>
        <taxon>Arachnida</taxon>
        <taxon>Araneae</taxon>
        <taxon>Araneomorphae</taxon>
        <taxon>Entelegynae</taxon>
        <taxon>Araneoidea</taxon>
        <taxon>Nephilidae</taxon>
        <taxon>Trichonephila</taxon>
    </lineage>
</organism>
<evidence type="ECO:0000313" key="1">
    <source>
        <dbReference type="EMBL" id="GFQ69008.1"/>
    </source>
</evidence>
<proteinExistence type="predicted"/>
<dbReference type="Proteomes" id="UP000887116">
    <property type="component" value="Unassembled WGS sequence"/>
</dbReference>
<comment type="caution">
    <text evidence="1">The sequence shown here is derived from an EMBL/GenBank/DDBJ whole genome shotgun (WGS) entry which is preliminary data.</text>
</comment>
<dbReference type="AlphaFoldDB" id="A0A8X6F289"/>
<dbReference type="EMBL" id="BMAO01030589">
    <property type="protein sequence ID" value="GFQ69008.1"/>
    <property type="molecule type" value="Genomic_DNA"/>
</dbReference>
<protein>
    <submittedName>
        <fullName evidence="1">Uncharacterized protein</fullName>
    </submittedName>
</protein>